<geneLocation type="plasmid" evidence="1 2">
    <name>pSG3</name>
</geneLocation>
<protein>
    <submittedName>
        <fullName evidence="1">Uncharacterized protein</fullName>
    </submittedName>
</protein>
<sequence length="114" mass="12860">MIHFCVTTDPKLTQCANLSATTCGKISIEDNENPTQQMSISTCIIYASHHKHLAIPKVGLAANWLGFRLTYRRAEAPVRLCKLFSRLVCLRHKPPKTEVCGSFLLRQSGLDFNW</sequence>
<evidence type="ECO:0000313" key="1">
    <source>
        <dbReference type="EMBL" id="BAE75791.1"/>
    </source>
</evidence>
<proteinExistence type="predicted"/>
<dbReference type="AlphaFoldDB" id="Q2NPY4"/>
<dbReference type="KEGG" id="sgl:SGP3_0007"/>
<dbReference type="HOGENOM" id="CLU_2119504_0_0_6"/>
<name>Q2NPY4_SODGM</name>
<organism evidence="1 2">
    <name type="scientific">Sodalis glossinidius (strain morsitans)</name>
    <dbReference type="NCBI Taxonomy" id="343509"/>
    <lineage>
        <taxon>Bacteria</taxon>
        <taxon>Pseudomonadati</taxon>
        <taxon>Pseudomonadota</taxon>
        <taxon>Gammaproteobacteria</taxon>
        <taxon>Enterobacterales</taxon>
        <taxon>Bruguierivoracaceae</taxon>
        <taxon>Sodalis</taxon>
    </lineage>
</organism>
<evidence type="ECO:0000313" key="2">
    <source>
        <dbReference type="Proteomes" id="UP000001932"/>
    </source>
</evidence>
<dbReference type="Proteomes" id="UP000001932">
    <property type="component" value="Plasmid pSG3"/>
</dbReference>
<reference evidence="1 2" key="1">
    <citation type="journal article" date="2006" name="Genome Res.">
        <title>Massive genome erosion and functional adaptations provide insights into the symbiotic lifestyle of Sodalis glossinidius in the tsetse host.</title>
        <authorList>
            <person name="Toh H."/>
            <person name="Weiss B.L."/>
            <person name="Perkin S.A.H."/>
            <person name="Yamashita A."/>
            <person name="Oshima K."/>
            <person name="Hattori M."/>
            <person name="Aksoy S."/>
        </authorList>
    </citation>
    <scope>NUCLEOTIDE SEQUENCE [LARGE SCALE GENOMIC DNA]</scope>
    <source>
        <strain evidence="2">morsitans</strain>
    </source>
</reference>
<dbReference type="BioCyc" id="SGLO343509:SGP1_RS28805-MONOMER"/>
<keyword evidence="1" id="KW-0614">Plasmid</keyword>
<dbReference type="EMBL" id="AP008235">
    <property type="protein sequence ID" value="BAE75791.1"/>
    <property type="molecule type" value="Genomic_DNA"/>
</dbReference>
<gene>
    <name evidence="1" type="ordered locus">SGP3_0007</name>
</gene>
<accession>Q2NPY4</accession>
<keyword evidence="2" id="KW-1185">Reference proteome</keyword>